<name>A0A9D2F0X4_9FIRM</name>
<comment type="caution">
    <text evidence="1">The sequence shown here is derived from an EMBL/GenBank/DDBJ whole genome shotgun (WGS) entry which is preliminary data.</text>
</comment>
<dbReference type="AlphaFoldDB" id="A0A9D2F0X4"/>
<sequence length="116" mass="13491">MGPLRAIQSIFHDDWCKKCKTPMEVRARKLYTLPMTVGNYCAHKDAAYYKQNLRPVADRSQILPGIYACEVIAYRCPECGHSAVKLLIYLPVRDQNQQEDVYLFENGEMDDFLRRS</sequence>
<gene>
    <name evidence="1" type="ORF">H9810_00220</name>
</gene>
<dbReference type="EMBL" id="DXBO01000007">
    <property type="protein sequence ID" value="HIZ47130.1"/>
    <property type="molecule type" value="Genomic_DNA"/>
</dbReference>
<reference evidence="1" key="2">
    <citation type="submission" date="2021-04" db="EMBL/GenBank/DDBJ databases">
        <authorList>
            <person name="Gilroy R."/>
        </authorList>
    </citation>
    <scope>NUCLEOTIDE SEQUENCE</scope>
    <source>
        <strain evidence="1">3436</strain>
    </source>
</reference>
<dbReference type="Proteomes" id="UP000824031">
    <property type="component" value="Unassembled WGS sequence"/>
</dbReference>
<protein>
    <submittedName>
        <fullName evidence="1">Uncharacterized protein</fullName>
    </submittedName>
</protein>
<accession>A0A9D2F0X4</accession>
<evidence type="ECO:0000313" key="1">
    <source>
        <dbReference type="EMBL" id="HIZ47130.1"/>
    </source>
</evidence>
<proteinExistence type="predicted"/>
<organism evidence="1 2">
    <name type="scientific">Candidatus Gemmiger excrementavium</name>
    <dbReference type="NCBI Taxonomy" id="2838608"/>
    <lineage>
        <taxon>Bacteria</taxon>
        <taxon>Bacillati</taxon>
        <taxon>Bacillota</taxon>
        <taxon>Clostridia</taxon>
        <taxon>Eubacteriales</taxon>
        <taxon>Gemmiger</taxon>
    </lineage>
</organism>
<reference evidence="1" key="1">
    <citation type="journal article" date="2021" name="PeerJ">
        <title>Extensive microbial diversity within the chicken gut microbiome revealed by metagenomics and culture.</title>
        <authorList>
            <person name="Gilroy R."/>
            <person name="Ravi A."/>
            <person name="Getino M."/>
            <person name="Pursley I."/>
            <person name="Horton D.L."/>
            <person name="Alikhan N.F."/>
            <person name="Baker D."/>
            <person name="Gharbi K."/>
            <person name="Hall N."/>
            <person name="Watson M."/>
            <person name="Adriaenssens E.M."/>
            <person name="Foster-Nyarko E."/>
            <person name="Jarju S."/>
            <person name="Secka A."/>
            <person name="Antonio M."/>
            <person name="Oren A."/>
            <person name="Chaudhuri R.R."/>
            <person name="La Ragione R."/>
            <person name="Hildebrand F."/>
            <person name="Pallen M.J."/>
        </authorList>
    </citation>
    <scope>NUCLEOTIDE SEQUENCE</scope>
    <source>
        <strain evidence="1">3436</strain>
    </source>
</reference>
<evidence type="ECO:0000313" key="2">
    <source>
        <dbReference type="Proteomes" id="UP000824031"/>
    </source>
</evidence>